<proteinExistence type="predicted"/>
<evidence type="ECO:0000313" key="1">
    <source>
        <dbReference type="EMBL" id="CAB4144312.1"/>
    </source>
</evidence>
<dbReference type="EMBL" id="LR797029">
    <property type="protein sequence ID" value="CAB4183409.1"/>
    <property type="molecule type" value="Genomic_DNA"/>
</dbReference>
<accession>A0A6J5SF17</accession>
<sequence length="465" mass="50172">MTFGPFPAVNTNAIQQDFLERAFQESLQPVFAYRHTAKQEDFPARIGESLTKTRPALMVPNTTPLDPTTNTNIDNGLTPTVYGTEQYTLSVLQYAQTSYPVNLMDDERTIASFYIRNAKNLGVAQGTAIDSLAQRTLFNAYMGGQTFVTVTLGAPSLTVQVDDIRGFQFKMVNGVFQPVSPANLLNVVINGVTLVVSAAAADLVNVSSAAITGGISGVLTFTTLVPVIDGTAGNYVNASNSSVIIRPNGRLSTRNLVTTDLFTLDVLLEAVTTLRNNNVHTFEDTGRYHCIVDPTTMGQIFRDPAFQLLYRGQGLENTPYKTAYVSQALDVMFFQSTQAYVQAPAGTLPPAVTVHRPIVCGQDCLIESVFTTGLNAVRENAKVGKYEDDTGFVNDPAWGVMSERSASGGSYMYVRPPIDRLGQIVTQTASYIGGFTAPTDSLTTPAVIGTATNSDYKRAVIIETA</sequence>
<dbReference type="EMBL" id="LR796424">
    <property type="protein sequence ID" value="CAB4144312.1"/>
    <property type="molecule type" value="Genomic_DNA"/>
</dbReference>
<gene>
    <name evidence="2" type="ORF">UFOVP1089_59</name>
    <name evidence="3" type="ORF">UFOVP1443_2</name>
    <name evidence="1" type="ORF">UFOVP459_26</name>
</gene>
<name>A0A6J5SF17_9CAUD</name>
<evidence type="ECO:0000313" key="3">
    <source>
        <dbReference type="EMBL" id="CAB4212279.1"/>
    </source>
</evidence>
<evidence type="ECO:0000313" key="2">
    <source>
        <dbReference type="EMBL" id="CAB4183409.1"/>
    </source>
</evidence>
<organism evidence="3">
    <name type="scientific">uncultured Caudovirales phage</name>
    <dbReference type="NCBI Taxonomy" id="2100421"/>
    <lineage>
        <taxon>Viruses</taxon>
        <taxon>Duplodnaviria</taxon>
        <taxon>Heunggongvirae</taxon>
        <taxon>Uroviricota</taxon>
        <taxon>Caudoviricetes</taxon>
        <taxon>Peduoviridae</taxon>
        <taxon>Maltschvirus</taxon>
        <taxon>Maltschvirus maltsch</taxon>
    </lineage>
</organism>
<protein>
    <submittedName>
        <fullName evidence="3">Uncharacterized protein</fullName>
    </submittedName>
</protein>
<dbReference type="EMBL" id="LR797389">
    <property type="protein sequence ID" value="CAB4212279.1"/>
    <property type="molecule type" value="Genomic_DNA"/>
</dbReference>
<reference evidence="3" key="1">
    <citation type="submission" date="2020-05" db="EMBL/GenBank/DDBJ databases">
        <authorList>
            <person name="Chiriac C."/>
            <person name="Salcher M."/>
            <person name="Ghai R."/>
            <person name="Kavagutti S V."/>
        </authorList>
    </citation>
    <scope>NUCLEOTIDE SEQUENCE</scope>
</reference>